<evidence type="ECO:0000256" key="1">
    <source>
        <dbReference type="SAM" id="Phobius"/>
    </source>
</evidence>
<reference evidence="4" key="1">
    <citation type="journal article" date="2019" name="Int. J. Syst. Evol. Microbiol.">
        <title>The Global Catalogue of Microorganisms (GCM) 10K type strain sequencing project: providing services to taxonomists for standard genome sequencing and annotation.</title>
        <authorList>
            <consortium name="The Broad Institute Genomics Platform"/>
            <consortium name="The Broad Institute Genome Sequencing Center for Infectious Disease"/>
            <person name="Wu L."/>
            <person name="Ma J."/>
        </authorList>
    </citation>
    <scope>NUCLEOTIDE SEQUENCE [LARGE SCALE GENOMIC DNA]</scope>
    <source>
        <strain evidence="4">CCUG 36956</strain>
    </source>
</reference>
<dbReference type="PANTHER" id="PTHR34475">
    <property type="match status" value="1"/>
</dbReference>
<evidence type="ECO:0000313" key="4">
    <source>
        <dbReference type="Proteomes" id="UP001596379"/>
    </source>
</evidence>
<keyword evidence="1" id="KW-1133">Transmembrane helix</keyword>
<dbReference type="InterPro" id="IPR001387">
    <property type="entry name" value="Cro/C1-type_HTH"/>
</dbReference>
<evidence type="ECO:0000313" key="3">
    <source>
        <dbReference type="EMBL" id="MFC7299344.1"/>
    </source>
</evidence>
<name>A0ABW2J774_9BURK</name>
<feature type="domain" description="Cytoskeleton protein RodZ-like C-terminal" evidence="2">
    <location>
        <begin position="285"/>
        <end position="354"/>
    </location>
</feature>
<accession>A0ABW2J774</accession>
<organism evidence="3 4">
    <name type="scientific">Herminiimonas aquatilis</name>
    <dbReference type="NCBI Taxonomy" id="345342"/>
    <lineage>
        <taxon>Bacteria</taxon>
        <taxon>Pseudomonadati</taxon>
        <taxon>Pseudomonadota</taxon>
        <taxon>Betaproteobacteria</taxon>
        <taxon>Burkholderiales</taxon>
        <taxon>Oxalobacteraceae</taxon>
        <taxon>Herminiimonas</taxon>
    </lineage>
</organism>
<dbReference type="Proteomes" id="UP001596379">
    <property type="component" value="Unassembled WGS sequence"/>
</dbReference>
<keyword evidence="1" id="KW-0812">Transmembrane</keyword>
<keyword evidence="1" id="KW-0472">Membrane</keyword>
<dbReference type="SUPFAM" id="SSF47413">
    <property type="entry name" value="lambda repressor-like DNA-binding domains"/>
    <property type="match status" value="1"/>
</dbReference>
<dbReference type="Gene3D" id="1.10.260.40">
    <property type="entry name" value="lambda repressor-like DNA-binding domains"/>
    <property type="match status" value="1"/>
</dbReference>
<dbReference type="InterPro" id="IPR050400">
    <property type="entry name" value="Bact_Cytoskel_RodZ"/>
</dbReference>
<dbReference type="CDD" id="cd00093">
    <property type="entry name" value="HTH_XRE"/>
    <property type="match status" value="1"/>
</dbReference>
<dbReference type="EMBL" id="JBHTCC010000003">
    <property type="protein sequence ID" value="MFC7299344.1"/>
    <property type="molecule type" value="Genomic_DNA"/>
</dbReference>
<keyword evidence="4" id="KW-1185">Reference proteome</keyword>
<dbReference type="Pfam" id="PF13464">
    <property type="entry name" value="RodZ_C"/>
    <property type="match status" value="1"/>
</dbReference>
<dbReference type="RefSeq" id="WP_382235276.1">
    <property type="nucleotide sequence ID" value="NZ_JBHTCC010000003.1"/>
</dbReference>
<evidence type="ECO:0000259" key="2">
    <source>
        <dbReference type="Pfam" id="PF13464"/>
    </source>
</evidence>
<gene>
    <name evidence="3" type="ORF">ACFQO0_12940</name>
</gene>
<feature type="transmembrane region" description="Helical" evidence="1">
    <location>
        <begin position="136"/>
        <end position="157"/>
    </location>
</feature>
<dbReference type="InterPro" id="IPR010982">
    <property type="entry name" value="Lambda_DNA-bd_dom_sf"/>
</dbReference>
<dbReference type="InterPro" id="IPR025194">
    <property type="entry name" value="RodZ-like_C"/>
</dbReference>
<comment type="caution">
    <text evidence="3">The sequence shown here is derived from an EMBL/GenBank/DDBJ whole genome shotgun (WGS) entry which is preliminary data.</text>
</comment>
<sequence>MNDEVSVSEQVEKTASASITAEAVANTVESIVPAGAQLAALREARGWTTAEIASQLNLANRQIQALEADNYAALPGMVIVRGFVRAYAKVLQTDPAPILAAIVDANAEPVAQLAERNTLSASFSETKLSPSGPRGFSFKVIVGAVLIAVLGVAVFAGQHFGWIPSSMTSQTSKVEEKLAPIETGEIVEAPPSQAEVIETTVAPSTNESKPANMTSTISTPVPAASAPAAPESKAAVVDAKPAAAPVVPAPAAVSKPVAAADANKIPVAPPLAVAVPVNSKDALAIKVREDSWVEIKRADNSVLVSRLLKAGTSEVVAVTEPVSMVIGNAAGVDVSLRGKLIDVVTGNSSNVARLNLK</sequence>
<dbReference type="Pfam" id="PF13413">
    <property type="entry name" value="HTH_25"/>
    <property type="match status" value="1"/>
</dbReference>
<proteinExistence type="predicted"/>
<protein>
    <submittedName>
        <fullName evidence="3">Helix-turn-helix domain-containing protein</fullName>
    </submittedName>
</protein>
<dbReference type="PANTHER" id="PTHR34475:SF1">
    <property type="entry name" value="CYTOSKELETON PROTEIN RODZ"/>
    <property type="match status" value="1"/>
</dbReference>